<name>A0A1S8AAL2_ROSNE</name>
<sequence>MLIARRLTRVNTVACHDVVPVASRDRIGVVVTALGKGLDRFYRFRGFAEGGKATFKNGLSSDVGGGDDFLELVMELEDEHLQEIRVDDQPRSHDHNHTRLTGRSPAPLLNIAGCHHRNLSLDMEHVLTHARHQSLHSSRVPEGHVGRRRLIQLLGRQNFG</sequence>
<keyword evidence="2" id="KW-1185">Reference proteome</keyword>
<dbReference type="AlphaFoldDB" id="A0A1S8AAL2"/>
<dbReference type="EMBL" id="DF977506">
    <property type="protein sequence ID" value="GAW26992.1"/>
    <property type="molecule type" value="Genomic_DNA"/>
</dbReference>
<accession>A0A1S8AAL2</accession>
<evidence type="ECO:0000313" key="2">
    <source>
        <dbReference type="Proteomes" id="UP000054516"/>
    </source>
</evidence>
<dbReference type="Proteomes" id="UP000054516">
    <property type="component" value="Unassembled WGS sequence"/>
</dbReference>
<gene>
    <name evidence="1" type="ORF">SAMD00023353_6100260</name>
</gene>
<organism evidence="1">
    <name type="scientific">Rosellinia necatrix</name>
    <name type="common">White root-rot fungus</name>
    <dbReference type="NCBI Taxonomy" id="77044"/>
    <lineage>
        <taxon>Eukaryota</taxon>
        <taxon>Fungi</taxon>
        <taxon>Dikarya</taxon>
        <taxon>Ascomycota</taxon>
        <taxon>Pezizomycotina</taxon>
        <taxon>Sordariomycetes</taxon>
        <taxon>Xylariomycetidae</taxon>
        <taxon>Xylariales</taxon>
        <taxon>Xylariaceae</taxon>
        <taxon>Rosellinia</taxon>
    </lineage>
</organism>
<proteinExistence type="predicted"/>
<reference evidence="1" key="1">
    <citation type="submission" date="2016-03" db="EMBL/GenBank/DDBJ databases">
        <title>Draft genome sequence of Rosellinia necatrix.</title>
        <authorList>
            <person name="Kanematsu S."/>
        </authorList>
    </citation>
    <scope>NUCLEOTIDE SEQUENCE [LARGE SCALE GENOMIC DNA]</scope>
    <source>
        <strain evidence="1">W97</strain>
    </source>
</reference>
<protein>
    <submittedName>
        <fullName evidence="1">Uncharacterized protein</fullName>
    </submittedName>
</protein>
<evidence type="ECO:0000313" key="1">
    <source>
        <dbReference type="EMBL" id="GAW26992.1"/>
    </source>
</evidence>